<dbReference type="AlphaFoldDB" id="G0PFP0"/>
<dbReference type="HOGENOM" id="CLU_2906159_0_0_1"/>
<dbReference type="InParanoid" id="G0PFP0"/>
<feature type="compositionally biased region" description="Polar residues" evidence="1">
    <location>
        <begin position="1"/>
        <end position="27"/>
    </location>
</feature>
<protein>
    <submittedName>
        <fullName evidence="2">Uncharacterized protein</fullName>
    </submittedName>
</protein>
<feature type="region of interest" description="Disordered" evidence="1">
    <location>
        <begin position="1"/>
        <end position="62"/>
    </location>
</feature>
<dbReference type="EMBL" id="GL380380">
    <property type="protein sequence ID" value="EGT54052.1"/>
    <property type="molecule type" value="Genomic_DNA"/>
</dbReference>
<sequence length="62" mass="7234">MQGSPGESRTGQTSLSHLRTRSRTTWMPEQRQYVLYQRCPVQQGKRDPDPPIRVLHSKKDLN</sequence>
<proteinExistence type="predicted"/>
<keyword evidence="3" id="KW-1185">Reference proteome</keyword>
<dbReference type="Proteomes" id="UP000008068">
    <property type="component" value="Unassembled WGS sequence"/>
</dbReference>
<name>G0PFP0_CAEBE</name>
<organism evidence="3">
    <name type="scientific">Caenorhabditis brenneri</name>
    <name type="common">Nematode worm</name>
    <dbReference type="NCBI Taxonomy" id="135651"/>
    <lineage>
        <taxon>Eukaryota</taxon>
        <taxon>Metazoa</taxon>
        <taxon>Ecdysozoa</taxon>
        <taxon>Nematoda</taxon>
        <taxon>Chromadorea</taxon>
        <taxon>Rhabditida</taxon>
        <taxon>Rhabditina</taxon>
        <taxon>Rhabditomorpha</taxon>
        <taxon>Rhabditoidea</taxon>
        <taxon>Rhabditidae</taxon>
        <taxon>Peloderinae</taxon>
        <taxon>Caenorhabditis</taxon>
    </lineage>
</organism>
<gene>
    <name evidence="2" type="ORF">CAEBREN_24550</name>
</gene>
<evidence type="ECO:0000313" key="3">
    <source>
        <dbReference type="Proteomes" id="UP000008068"/>
    </source>
</evidence>
<evidence type="ECO:0000313" key="2">
    <source>
        <dbReference type="EMBL" id="EGT54052.1"/>
    </source>
</evidence>
<evidence type="ECO:0000256" key="1">
    <source>
        <dbReference type="SAM" id="MobiDB-lite"/>
    </source>
</evidence>
<reference evidence="3" key="1">
    <citation type="submission" date="2011-07" db="EMBL/GenBank/DDBJ databases">
        <authorList>
            <consortium name="Caenorhabditis brenneri Sequencing and Analysis Consortium"/>
            <person name="Wilson R.K."/>
        </authorList>
    </citation>
    <scope>NUCLEOTIDE SEQUENCE [LARGE SCALE GENOMIC DNA]</scope>
    <source>
        <strain evidence="3">PB2801</strain>
    </source>
</reference>
<accession>G0PFP0</accession>